<dbReference type="Proteomes" id="UP001233836">
    <property type="component" value="Unassembled WGS sequence"/>
</dbReference>
<evidence type="ECO:0000313" key="1">
    <source>
        <dbReference type="EMBL" id="MDQ0172212.1"/>
    </source>
</evidence>
<name>A0ABT9WG60_9BACL</name>
<keyword evidence="2" id="KW-1185">Reference proteome</keyword>
<dbReference type="EMBL" id="JAUSTI010000010">
    <property type="protein sequence ID" value="MDQ0172212.1"/>
    <property type="molecule type" value="Genomic_DNA"/>
</dbReference>
<protein>
    <submittedName>
        <fullName evidence="1">Uncharacterized protein</fullName>
    </submittedName>
</protein>
<accession>A0ABT9WG60</accession>
<comment type="caution">
    <text evidence="1">The sequence shown here is derived from an EMBL/GenBank/DDBJ whole genome shotgun (WGS) entry which is preliminary data.</text>
</comment>
<sequence>MWVNMLICDKIDVRDNQFILGRIVNKLAVPTYPFVIKFSCLIKIAGLPELDTVQTELKIVNSNAEVMGNTLLQVHRNYREDYMVPGVDQYFDFKVLVEQNENIYIECIVDGELKSRYPININLVEMAG</sequence>
<evidence type="ECO:0000313" key="2">
    <source>
        <dbReference type="Proteomes" id="UP001233836"/>
    </source>
</evidence>
<reference evidence="1 2" key="1">
    <citation type="submission" date="2023-07" db="EMBL/GenBank/DDBJ databases">
        <title>Sorghum-associated microbial communities from plants grown in Nebraska, USA.</title>
        <authorList>
            <person name="Schachtman D."/>
        </authorList>
    </citation>
    <scope>NUCLEOTIDE SEQUENCE [LARGE SCALE GENOMIC DNA]</scope>
    <source>
        <strain evidence="1 2">DS1314</strain>
    </source>
</reference>
<organism evidence="1 2">
    <name type="scientific">Paenibacillus tundrae</name>
    <dbReference type="NCBI Taxonomy" id="528187"/>
    <lineage>
        <taxon>Bacteria</taxon>
        <taxon>Bacillati</taxon>
        <taxon>Bacillota</taxon>
        <taxon>Bacilli</taxon>
        <taxon>Bacillales</taxon>
        <taxon>Paenibacillaceae</taxon>
        <taxon>Paenibacillus</taxon>
    </lineage>
</organism>
<gene>
    <name evidence="1" type="ORF">J2T19_003689</name>
</gene>
<proteinExistence type="predicted"/>